<dbReference type="AlphaFoldDB" id="A0ABD3KPN1"/>
<gene>
    <name evidence="2" type="ORF">ACJRO7_017281</name>
</gene>
<dbReference type="InterPro" id="IPR006747">
    <property type="entry name" value="DUF599"/>
</dbReference>
<reference evidence="2 3" key="1">
    <citation type="submission" date="2024-11" db="EMBL/GenBank/DDBJ databases">
        <title>Chromosome-level genome assembly of Eucalyptus globulus Labill. provides insights into its genome evolution.</title>
        <authorList>
            <person name="Li X."/>
        </authorList>
    </citation>
    <scope>NUCLEOTIDE SEQUENCE [LARGE SCALE GENOMIC DNA]</scope>
    <source>
        <strain evidence="2">CL2024</strain>
        <tissue evidence="2">Fresh tender leaves</tissue>
    </source>
</reference>
<keyword evidence="3" id="KW-1185">Reference proteome</keyword>
<dbReference type="EMBL" id="JBJKBG010000004">
    <property type="protein sequence ID" value="KAL3741784.1"/>
    <property type="molecule type" value="Genomic_DNA"/>
</dbReference>
<dbReference type="PANTHER" id="PTHR31168:SF21">
    <property type="entry name" value="EMB|CAB89385.1"/>
    <property type="match status" value="1"/>
</dbReference>
<protein>
    <recommendedName>
        <fullName evidence="4">DUF599 domain-containing protein</fullName>
    </recommendedName>
</protein>
<feature type="transmembrane region" description="Helical" evidence="1">
    <location>
        <begin position="12"/>
        <end position="31"/>
    </location>
</feature>
<keyword evidence="1" id="KW-0472">Membrane</keyword>
<keyword evidence="1" id="KW-0812">Transmembrane</keyword>
<accession>A0ABD3KPN1</accession>
<evidence type="ECO:0000313" key="3">
    <source>
        <dbReference type="Proteomes" id="UP001634007"/>
    </source>
</evidence>
<name>A0ABD3KPN1_EUCGL</name>
<evidence type="ECO:0008006" key="4">
    <source>
        <dbReference type="Google" id="ProtNLM"/>
    </source>
</evidence>
<dbReference type="Proteomes" id="UP001634007">
    <property type="component" value="Unassembled WGS sequence"/>
</dbReference>
<dbReference type="PANTHER" id="PTHR31168">
    <property type="entry name" value="OS02G0292800 PROTEIN"/>
    <property type="match status" value="1"/>
</dbReference>
<dbReference type="Pfam" id="PF04654">
    <property type="entry name" value="DUF599"/>
    <property type="match status" value="1"/>
</dbReference>
<feature type="transmembrane region" description="Helical" evidence="1">
    <location>
        <begin position="118"/>
        <end position="136"/>
    </location>
</feature>
<organism evidence="2 3">
    <name type="scientific">Eucalyptus globulus</name>
    <name type="common">Tasmanian blue gum</name>
    <dbReference type="NCBI Taxonomy" id="34317"/>
    <lineage>
        <taxon>Eukaryota</taxon>
        <taxon>Viridiplantae</taxon>
        <taxon>Streptophyta</taxon>
        <taxon>Embryophyta</taxon>
        <taxon>Tracheophyta</taxon>
        <taxon>Spermatophyta</taxon>
        <taxon>Magnoliopsida</taxon>
        <taxon>eudicotyledons</taxon>
        <taxon>Gunneridae</taxon>
        <taxon>Pentapetalae</taxon>
        <taxon>rosids</taxon>
        <taxon>malvids</taxon>
        <taxon>Myrtales</taxon>
        <taxon>Myrtaceae</taxon>
        <taxon>Myrtoideae</taxon>
        <taxon>Eucalypteae</taxon>
        <taxon>Eucalyptus</taxon>
    </lineage>
</organism>
<comment type="caution">
    <text evidence="2">The sequence shown here is derived from an EMBL/GenBank/DDBJ whole genome shotgun (WGS) entry which is preliminary data.</text>
</comment>
<keyword evidence="1" id="KW-1133">Transmembrane helix</keyword>
<feature type="transmembrane region" description="Helical" evidence="1">
    <location>
        <begin position="68"/>
        <end position="95"/>
    </location>
</feature>
<proteinExistence type="predicted"/>
<sequence length="235" mass="25882">MIFHKKDLDLVLVPSGLLIMLAYNLFFLYKYRRAPRETVMGIENFDKGAWVEAVSKVELGDRNFATNVIASSVTAATFLASVCLTLSSLLGAWIANSTVGDLFRQLGGLGDADPSTTTIKYISLLACFILAFIFFLQSARHFIHANFLISTQKSDSTGEEAVKQNAKVVIKKGGEFLSLGLRAIYFALALLLWFFGPVPMFVASAILVKILYHHDFLSIPLARPQQPKTRSGGVQ</sequence>
<evidence type="ECO:0000313" key="2">
    <source>
        <dbReference type="EMBL" id="KAL3741784.1"/>
    </source>
</evidence>
<evidence type="ECO:0000256" key="1">
    <source>
        <dbReference type="SAM" id="Phobius"/>
    </source>
</evidence>